<name>A0A0B6Z2W8_9EUPU</name>
<feature type="non-terminal residue" evidence="1">
    <location>
        <position position="1"/>
    </location>
</feature>
<accession>A0A0B6Z2W8</accession>
<protein>
    <submittedName>
        <fullName evidence="1">Uncharacterized protein</fullName>
    </submittedName>
</protein>
<organism evidence="1">
    <name type="scientific">Arion vulgaris</name>
    <dbReference type="NCBI Taxonomy" id="1028688"/>
    <lineage>
        <taxon>Eukaryota</taxon>
        <taxon>Metazoa</taxon>
        <taxon>Spiralia</taxon>
        <taxon>Lophotrochozoa</taxon>
        <taxon>Mollusca</taxon>
        <taxon>Gastropoda</taxon>
        <taxon>Heterobranchia</taxon>
        <taxon>Euthyneura</taxon>
        <taxon>Panpulmonata</taxon>
        <taxon>Eupulmonata</taxon>
        <taxon>Stylommatophora</taxon>
        <taxon>Helicina</taxon>
        <taxon>Arionoidea</taxon>
        <taxon>Arionidae</taxon>
        <taxon>Arion</taxon>
    </lineage>
</organism>
<sequence>KIPNTCTQMNSTWISIPNVPIKLHMFGILCGAGVLKVAEDIMWDFVVVVGIVTFVV</sequence>
<evidence type="ECO:0000313" key="1">
    <source>
        <dbReference type="EMBL" id="CEK62883.1"/>
    </source>
</evidence>
<reference evidence="1" key="1">
    <citation type="submission" date="2014-12" db="EMBL/GenBank/DDBJ databases">
        <title>Insight into the proteome of Arion vulgaris.</title>
        <authorList>
            <person name="Aradska J."/>
            <person name="Bulat T."/>
            <person name="Smidak R."/>
            <person name="Sarate P."/>
            <person name="Gangsoo J."/>
            <person name="Sialana F."/>
            <person name="Bilban M."/>
            <person name="Lubec G."/>
        </authorList>
    </citation>
    <scope>NUCLEOTIDE SEQUENCE</scope>
    <source>
        <tissue evidence="1">Skin</tissue>
    </source>
</reference>
<proteinExistence type="predicted"/>
<dbReference type="EMBL" id="HACG01016018">
    <property type="protein sequence ID" value="CEK62883.1"/>
    <property type="molecule type" value="Transcribed_RNA"/>
</dbReference>
<dbReference type="AlphaFoldDB" id="A0A0B6Z2W8"/>
<gene>
    <name evidence="1" type="primary">ORF46401</name>
</gene>